<comment type="caution">
    <text evidence="1">The sequence shown here is derived from an EMBL/GenBank/DDBJ whole genome shotgun (WGS) entry which is preliminary data.</text>
</comment>
<organism evidence="1 2">
    <name type="scientific">Sellimonas caecigallum</name>
    <dbReference type="NCBI Taxonomy" id="2592333"/>
    <lineage>
        <taxon>Bacteria</taxon>
        <taxon>Bacillati</taxon>
        <taxon>Bacillota</taxon>
        <taxon>Clostridia</taxon>
        <taxon>Lachnospirales</taxon>
        <taxon>Lachnospiraceae</taxon>
        <taxon>Sellimonas</taxon>
    </lineage>
</organism>
<sequence length="85" mass="10136">MLKREDLYGMPYYKKAAYLGSVSPNTRFRIALKEDKLEAAVWKEPYCYDKTPEEEIERKEFPAQEEGFHEITDWINQKAKEMAKL</sequence>
<proteinExistence type="predicted"/>
<evidence type="ECO:0000313" key="2">
    <source>
        <dbReference type="Proteomes" id="UP000779049"/>
    </source>
</evidence>
<reference evidence="1 2" key="1">
    <citation type="journal article" date="2020" name="New Microbes New Infect">
        <title>Sellimonas caecigallum sp. nov., description and genome sequence of a new member of the Sellimonas genus isolated from the cecum of feral chicken.</title>
        <authorList>
            <person name="Wongkuna S."/>
            <person name="Ghimire S."/>
            <person name="Antony L."/>
            <person name="Chankhamhaengdecha S."/>
            <person name="Janvilisri T."/>
            <person name="Scaria J."/>
        </authorList>
    </citation>
    <scope>NUCLEOTIDE SEQUENCE [LARGE SCALE GENOMIC DNA]</scope>
    <source>
        <strain evidence="1 2">SW451</strain>
    </source>
</reference>
<evidence type="ECO:0000313" key="1">
    <source>
        <dbReference type="EMBL" id="MBY0759775.1"/>
    </source>
</evidence>
<accession>A0ABS7L9N9</accession>
<dbReference type="EMBL" id="VIRV01000025">
    <property type="protein sequence ID" value="MBY0759775.1"/>
    <property type="molecule type" value="Genomic_DNA"/>
</dbReference>
<name>A0ABS7L9N9_9FIRM</name>
<keyword evidence="2" id="KW-1185">Reference proteome</keyword>
<dbReference type="RefSeq" id="WP_221920313.1">
    <property type="nucleotide sequence ID" value="NZ_CP173660.1"/>
</dbReference>
<dbReference type="Proteomes" id="UP000779049">
    <property type="component" value="Unassembled WGS sequence"/>
</dbReference>
<protein>
    <submittedName>
        <fullName evidence="1">GNAT family acetyltransferase</fullName>
    </submittedName>
</protein>
<gene>
    <name evidence="1" type="ORF">FLB61_11910</name>
</gene>